<keyword evidence="3" id="KW-0812">Transmembrane</keyword>
<evidence type="ECO:0000256" key="5">
    <source>
        <dbReference type="ARBA" id="ARBA00022989"/>
    </source>
</evidence>
<keyword evidence="6" id="KW-0472">Membrane</keyword>
<dbReference type="InterPro" id="IPR017438">
    <property type="entry name" value="ATP-NAD_kinase_N"/>
</dbReference>
<keyword evidence="4" id="KW-0378">Hydrolase</keyword>
<dbReference type="PROSITE" id="PS50146">
    <property type="entry name" value="DAGK"/>
    <property type="match status" value="1"/>
</dbReference>
<evidence type="ECO:0000259" key="7">
    <source>
        <dbReference type="PROSITE" id="PS50146"/>
    </source>
</evidence>
<dbReference type="SUPFAM" id="SSF111331">
    <property type="entry name" value="NAD kinase/diacylglycerol kinase-like"/>
    <property type="match status" value="1"/>
</dbReference>
<dbReference type="Pfam" id="PF00781">
    <property type="entry name" value="DAGK_cat"/>
    <property type="match status" value="1"/>
</dbReference>
<dbReference type="GO" id="GO:0005886">
    <property type="term" value="C:plasma membrane"/>
    <property type="evidence" value="ECO:0007669"/>
    <property type="project" value="UniProtKB-SubCell"/>
</dbReference>
<dbReference type="InterPro" id="IPR001206">
    <property type="entry name" value="Diacylglycerol_kinase_cat_dom"/>
</dbReference>
<keyword evidence="5" id="KW-1133">Transmembrane helix</keyword>
<evidence type="ECO:0000256" key="4">
    <source>
        <dbReference type="ARBA" id="ARBA00022801"/>
    </source>
</evidence>
<dbReference type="GO" id="GO:0016787">
    <property type="term" value="F:hydrolase activity"/>
    <property type="evidence" value="ECO:0007669"/>
    <property type="project" value="UniProtKB-KW"/>
</dbReference>
<dbReference type="CDD" id="cd01610">
    <property type="entry name" value="PAP2_like"/>
    <property type="match status" value="1"/>
</dbReference>
<evidence type="ECO:0000256" key="3">
    <source>
        <dbReference type="ARBA" id="ARBA00022692"/>
    </source>
</evidence>
<dbReference type="SMART" id="SM00014">
    <property type="entry name" value="acidPPc"/>
    <property type="match status" value="1"/>
</dbReference>
<dbReference type="Gene3D" id="3.40.50.10330">
    <property type="entry name" value="Probable inorganic polyphosphate/atp-NAD kinase, domain 1"/>
    <property type="match status" value="1"/>
</dbReference>
<proteinExistence type="predicted"/>
<comment type="subcellular location">
    <subcellularLocation>
        <location evidence="1">Cell membrane</location>
        <topology evidence="1">Multi-pass membrane protein</topology>
    </subcellularLocation>
</comment>
<reference evidence="8 9" key="1">
    <citation type="submission" date="2019-05" db="EMBL/GenBank/DDBJ databases">
        <authorList>
            <person name="Lee S.D."/>
        </authorList>
    </citation>
    <scope>NUCLEOTIDE SEQUENCE [LARGE SCALE GENOMIC DNA]</scope>
    <source>
        <strain evidence="8 9">YC2-7</strain>
    </source>
</reference>
<dbReference type="InterPro" id="IPR016064">
    <property type="entry name" value="NAD/diacylglycerol_kinase_sf"/>
</dbReference>
<sequence length="440" mass="45953">MVAGVLSAAGKQHRRAAVRGLLAVAGASATANGIGKPLFPRRRPPDDSVPFVRRLGKPPVSSSFPSGHAASAAAFATGVAIESPTAGLVVAPIAAAVAYSRVHIGVHWPSDVVVGAALGTALALGTRRWWAVRAEEPAELGPTVEVAALADGHGLLLLLNPGAGSGDDDAVDELLAELPGADVLELDAERDFTEQILTAIESSTPSALGVRGGDGTVLAVAKIAIRADLPLAVFPGGTLNHFSRDAGVTDIEDTLDAVAKGAAVQVDVAEVRVDGHTAEMFLNTSSLGGYPDAVRLREKWEPRFGKWPAAAAAMLRVLTQSEPLHLRIDGTPTAIWMLFVGNGRYSPSDKVPMSRPTLSAGELDVRYLRADVRLSRLRLVAAALAGTLGDSAVYVHRSVGELDVEVGGSPVALATDGEVPREGRHFRFRAHRKALQLYRG</sequence>
<evidence type="ECO:0000313" key="8">
    <source>
        <dbReference type="EMBL" id="NMN98714.1"/>
    </source>
</evidence>
<reference evidence="8 9" key="2">
    <citation type="submission" date="2020-06" db="EMBL/GenBank/DDBJ databases">
        <title>Antribacter stalactiti gen. nov., sp. nov., a new member of the family Nacardiaceae isolated from a cave.</title>
        <authorList>
            <person name="Kim I.S."/>
        </authorList>
    </citation>
    <scope>NUCLEOTIDE SEQUENCE [LARGE SCALE GENOMIC DNA]</scope>
    <source>
        <strain evidence="8 9">YC2-7</strain>
    </source>
</reference>
<comment type="caution">
    <text evidence="8">The sequence shown here is derived from an EMBL/GenBank/DDBJ whole genome shotgun (WGS) entry which is preliminary data.</text>
</comment>
<protein>
    <submittedName>
        <fullName evidence="8">Phosphatase PAP2 family protein</fullName>
    </submittedName>
</protein>
<dbReference type="AlphaFoldDB" id="A0A848KP48"/>
<dbReference type="Gene3D" id="2.60.200.40">
    <property type="match status" value="1"/>
</dbReference>
<dbReference type="InterPro" id="IPR036938">
    <property type="entry name" value="PAP2/HPO_sf"/>
</dbReference>
<dbReference type="Pfam" id="PF01569">
    <property type="entry name" value="PAP2"/>
    <property type="match status" value="1"/>
</dbReference>
<dbReference type="GO" id="GO:0016301">
    <property type="term" value="F:kinase activity"/>
    <property type="evidence" value="ECO:0007669"/>
    <property type="project" value="InterPro"/>
</dbReference>
<evidence type="ECO:0000313" key="9">
    <source>
        <dbReference type="Proteomes" id="UP000535543"/>
    </source>
</evidence>
<dbReference type="Gene3D" id="1.20.144.10">
    <property type="entry name" value="Phosphatidic acid phosphatase type 2/haloperoxidase"/>
    <property type="match status" value="1"/>
</dbReference>
<keyword evidence="9" id="KW-1185">Reference proteome</keyword>
<gene>
    <name evidence="8" type="ORF">FGL95_27145</name>
</gene>
<dbReference type="EMBL" id="VCQU01000012">
    <property type="protein sequence ID" value="NMN98714.1"/>
    <property type="molecule type" value="Genomic_DNA"/>
</dbReference>
<dbReference type="SMART" id="SM00046">
    <property type="entry name" value="DAGKc"/>
    <property type="match status" value="1"/>
</dbReference>
<organism evidence="8 9">
    <name type="scientific">Antrihabitans stalactiti</name>
    <dbReference type="NCBI Taxonomy" id="2584121"/>
    <lineage>
        <taxon>Bacteria</taxon>
        <taxon>Bacillati</taxon>
        <taxon>Actinomycetota</taxon>
        <taxon>Actinomycetes</taxon>
        <taxon>Mycobacteriales</taxon>
        <taxon>Nocardiaceae</taxon>
        <taxon>Antrihabitans</taxon>
    </lineage>
</organism>
<keyword evidence="2" id="KW-1003">Cell membrane</keyword>
<dbReference type="PANTHER" id="PTHR14969">
    <property type="entry name" value="SPHINGOSINE-1-PHOSPHATE PHOSPHOHYDROLASE"/>
    <property type="match status" value="1"/>
</dbReference>
<feature type="domain" description="DAGKc" evidence="7">
    <location>
        <begin position="150"/>
        <end position="275"/>
    </location>
</feature>
<evidence type="ECO:0000256" key="6">
    <source>
        <dbReference type="ARBA" id="ARBA00023136"/>
    </source>
</evidence>
<dbReference type="Proteomes" id="UP000535543">
    <property type="component" value="Unassembled WGS sequence"/>
</dbReference>
<name>A0A848KP48_9NOCA</name>
<dbReference type="PANTHER" id="PTHR14969:SF62">
    <property type="entry name" value="DECAPRENYLPHOSPHORYL-5-PHOSPHORIBOSE PHOSPHATASE RV3807C-RELATED"/>
    <property type="match status" value="1"/>
</dbReference>
<accession>A0A848KP48</accession>
<dbReference type="InterPro" id="IPR000326">
    <property type="entry name" value="PAP2/HPO"/>
</dbReference>
<dbReference type="SUPFAM" id="SSF48317">
    <property type="entry name" value="Acid phosphatase/Vanadium-dependent haloperoxidase"/>
    <property type="match status" value="1"/>
</dbReference>
<evidence type="ECO:0000256" key="2">
    <source>
        <dbReference type="ARBA" id="ARBA00022475"/>
    </source>
</evidence>
<evidence type="ECO:0000256" key="1">
    <source>
        <dbReference type="ARBA" id="ARBA00004651"/>
    </source>
</evidence>